<dbReference type="EMBL" id="LT670849">
    <property type="protein sequence ID" value="SHN73525.1"/>
    <property type="molecule type" value="Genomic_DNA"/>
</dbReference>
<dbReference type="Gene3D" id="1.10.10.10">
    <property type="entry name" value="Winged helix-like DNA-binding domain superfamily/Winged helix DNA-binding domain"/>
    <property type="match status" value="1"/>
</dbReference>
<proteinExistence type="predicted"/>
<evidence type="ECO:0000313" key="2">
    <source>
        <dbReference type="EMBL" id="SHN73525.1"/>
    </source>
</evidence>
<protein>
    <submittedName>
        <fullName evidence="2">Helix-turn-helix domain-containing protein</fullName>
    </submittedName>
</protein>
<feature type="region of interest" description="Disordered" evidence="1">
    <location>
        <begin position="163"/>
        <end position="191"/>
    </location>
</feature>
<dbReference type="SUPFAM" id="SSF46785">
    <property type="entry name" value="Winged helix' DNA-binding domain"/>
    <property type="match status" value="1"/>
</dbReference>
<gene>
    <name evidence="2" type="ORF">SAMN05444170_2501</name>
</gene>
<dbReference type="Pfam" id="PF13730">
    <property type="entry name" value="HTH_36"/>
    <property type="match status" value="1"/>
</dbReference>
<evidence type="ECO:0000256" key="1">
    <source>
        <dbReference type="SAM" id="MobiDB-lite"/>
    </source>
</evidence>
<name>A0A1M7TS26_9BRAD</name>
<reference evidence="3" key="1">
    <citation type="submission" date="2016-11" db="EMBL/GenBank/DDBJ databases">
        <authorList>
            <person name="Varghese N."/>
            <person name="Submissions S."/>
        </authorList>
    </citation>
    <scope>NUCLEOTIDE SEQUENCE [LARGE SCALE GENOMIC DNA]</scope>
    <source>
        <strain evidence="3">GAS401</strain>
    </source>
</reference>
<dbReference type="Proteomes" id="UP000184096">
    <property type="component" value="Chromosome I"/>
</dbReference>
<organism evidence="2 3">
    <name type="scientific">Bradyrhizobium erythrophlei</name>
    <dbReference type="NCBI Taxonomy" id="1437360"/>
    <lineage>
        <taxon>Bacteria</taxon>
        <taxon>Pseudomonadati</taxon>
        <taxon>Pseudomonadota</taxon>
        <taxon>Alphaproteobacteria</taxon>
        <taxon>Hyphomicrobiales</taxon>
        <taxon>Nitrobacteraceae</taxon>
        <taxon>Bradyrhizobium</taxon>
    </lineage>
</organism>
<keyword evidence="3" id="KW-1185">Reference proteome</keyword>
<dbReference type="InterPro" id="IPR036388">
    <property type="entry name" value="WH-like_DNA-bd_sf"/>
</dbReference>
<dbReference type="InterPro" id="IPR036390">
    <property type="entry name" value="WH_DNA-bd_sf"/>
</dbReference>
<feature type="region of interest" description="Disordered" evidence="1">
    <location>
        <begin position="260"/>
        <end position="285"/>
    </location>
</feature>
<evidence type="ECO:0000313" key="3">
    <source>
        <dbReference type="Proteomes" id="UP000184096"/>
    </source>
</evidence>
<sequence length="285" mass="31537">MNMAVTALSTLLAHKAINLATELSNSEKRVAAAIIDHFNRKTAQCDPSLDRISDLIGMSRRTVVRSINRLVELGYIRRVRHGGHFHRNSYEPVWLRFTQVVAEWNARRSRRRLQKSETEVTPCSGQACHFDSDKVGPQTFQKNLLRGTLATAVSHTAIARSASKSEKGLARQAKHYPESSNSQGVLWSPASRSVARDAAERRWNRDLFDRYGDQPSLYGQIVEAIDPNLMRETTDAELQLRGSGLRSLLNELLARKSTVVASPKPIALDPGGDQNSTAPGSGPVS</sequence>
<accession>A0A1M7TS26</accession>
<feature type="compositionally biased region" description="Polar residues" evidence="1">
    <location>
        <begin position="273"/>
        <end position="285"/>
    </location>
</feature>
<dbReference type="AlphaFoldDB" id="A0A1M7TS26"/>